<dbReference type="Gene3D" id="3.40.50.300">
    <property type="entry name" value="P-loop containing nucleotide triphosphate hydrolases"/>
    <property type="match status" value="1"/>
</dbReference>
<proteinExistence type="predicted"/>
<dbReference type="Proteomes" id="UP001530400">
    <property type="component" value="Unassembled WGS sequence"/>
</dbReference>
<accession>A0ABD3PK25</accession>
<dbReference type="EMBL" id="JALLPJ020000600">
    <property type="protein sequence ID" value="KAL3787686.1"/>
    <property type="molecule type" value="Genomic_DNA"/>
</dbReference>
<comment type="caution">
    <text evidence="2">The sequence shown here is derived from an EMBL/GenBank/DDBJ whole genome shotgun (WGS) entry which is preliminary data.</text>
</comment>
<keyword evidence="1" id="KW-0472">Membrane</keyword>
<dbReference type="SUPFAM" id="SSF52540">
    <property type="entry name" value="P-loop containing nucleoside triphosphate hydrolases"/>
    <property type="match status" value="1"/>
</dbReference>
<evidence type="ECO:0000313" key="3">
    <source>
        <dbReference type="Proteomes" id="UP001530400"/>
    </source>
</evidence>
<protein>
    <recommendedName>
        <fullName evidence="4">Sulfotransferase</fullName>
    </recommendedName>
</protein>
<keyword evidence="1" id="KW-0812">Transmembrane</keyword>
<keyword evidence="1" id="KW-1133">Transmembrane helix</keyword>
<evidence type="ECO:0000256" key="1">
    <source>
        <dbReference type="SAM" id="Phobius"/>
    </source>
</evidence>
<dbReference type="InterPro" id="IPR027417">
    <property type="entry name" value="P-loop_NTPase"/>
</dbReference>
<evidence type="ECO:0008006" key="4">
    <source>
        <dbReference type="Google" id="ProtNLM"/>
    </source>
</evidence>
<reference evidence="2 3" key="1">
    <citation type="submission" date="2024-10" db="EMBL/GenBank/DDBJ databases">
        <title>Updated reference genomes for cyclostephanoid diatoms.</title>
        <authorList>
            <person name="Roberts W.R."/>
            <person name="Alverson A.J."/>
        </authorList>
    </citation>
    <scope>NUCLEOTIDE SEQUENCE [LARGE SCALE GENOMIC DNA]</scope>
    <source>
        <strain evidence="2 3">AJA010-31</strain>
    </source>
</reference>
<sequence>MEPALKCRRIFETFILTMYEILQGIVRAARNGRTLPRLTLVLPIQAALHCGNATKTESSWYRASLFLLCINIILNMAGYSFLVLLYRHSIQVIFNRKVTTYKHVDVPRPHPAIESFNTHLLMLRPLEIIFRFLTAPLRVLPDVIVLGEVRCGTTNLCAHITSLSEHGSKVKCYPPFCPWVHPELDNKESFYFVGHYLGIVDPYLYRMAFPLIFTKWWEEIILGNMFFSFDGCAQYLSSPTAPYLIADAYKRSNIPPPILVVCIRHPVDQAISWWQYENNAMLLGESMGLKEWNTDLRSKQYPPKTIKEAFGYSQSSFVQKAYSDAECLVKAKLSVKDSRCLYIVKLPSWALTWPGGQLSIFGKGYTSNIEMFNSVFGSNFGQTTSNMAHTRRQRNKIGRIHIAPLEDQATGSRLKSLLRPVLTDVVQRCGARSSISGETLMHHVDHALRNVCASVVGDNRRNSNPQSSDQVLMADYTERNMLLEYFEQEISDMKLLLGDSLAWR</sequence>
<organism evidence="2 3">
    <name type="scientific">Cyclotella atomus</name>
    <dbReference type="NCBI Taxonomy" id="382360"/>
    <lineage>
        <taxon>Eukaryota</taxon>
        <taxon>Sar</taxon>
        <taxon>Stramenopiles</taxon>
        <taxon>Ochrophyta</taxon>
        <taxon>Bacillariophyta</taxon>
        <taxon>Coscinodiscophyceae</taxon>
        <taxon>Thalassiosirophycidae</taxon>
        <taxon>Stephanodiscales</taxon>
        <taxon>Stephanodiscaceae</taxon>
        <taxon>Cyclotella</taxon>
    </lineage>
</organism>
<feature type="transmembrane region" description="Helical" evidence="1">
    <location>
        <begin position="65"/>
        <end position="86"/>
    </location>
</feature>
<evidence type="ECO:0000313" key="2">
    <source>
        <dbReference type="EMBL" id="KAL3787686.1"/>
    </source>
</evidence>
<dbReference type="AlphaFoldDB" id="A0ABD3PK25"/>
<keyword evidence="3" id="KW-1185">Reference proteome</keyword>
<name>A0ABD3PK25_9STRA</name>
<gene>
    <name evidence="2" type="ORF">ACHAWO_000486</name>
</gene>